<sequence length="60" mass="6126">MASIWPSGLPPEATHCRPVTSPVTVQPSRSVSKVETISAGAETLTSTVAVSVPPLPSLTV</sequence>
<keyword evidence="3" id="KW-1185">Reference proteome</keyword>
<dbReference type="Proteomes" id="UP000006230">
    <property type="component" value="Unassembled WGS sequence"/>
</dbReference>
<dbReference type="HOGENOM" id="CLU_2937533_0_0_5"/>
<accession>Q0FVT6</accession>
<comment type="caution">
    <text evidence="2">The sequence shown here is derived from an EMBL/GenBank/DDBJ whole genome shotgun (WGS) entry which is preliminary data.</text>
</comment>
<evidence type="ECO:0000313" key="3">
    <source>
        <dbReference type="Proteomes" id="UP000006230"/>
    </source>
</evidence>
<feature type="region of interest" description="Disordered" evidence="1">
    <location>
        <begin position="1"/>
        <end position="24"/>
    </location>
</feature>
<evidence type="ECO:0000313" key="2">
    <source>
        <dbReference type="EMBL" id="EAU48816.1"/>
    </source>
</evidence>
<dbReference type="AlphaFoldDB" id="Q0FVT6"/>
<organism evidence="2 3">
    <name type="scientific">Salipiger bermudensis (strain DSM 26914 / JCM 13377 / KCTC 12554 / HTCC2601)</name>
    <name type="common">Pelagibaca bermudensis</name>
    <dbReference type="NCBI Taxonomy" id="314265"/>
    <lineage>
        <taxon>Bacteria</taxon>
        <taxon>Pseudomonadati</taxon>
        <taxon>Pseudomonadota</taxon>
        <taxon>Alphaproteobacteria</taxon>
        <taxon>Rhodobacterales</taxon>
        <taxon>Roseobacteraceae</taxon>
        <taxon>Salipiger</taxon>
    </lineage>
</organism>
<gene>
    <name evidence="2" type="ORF">R2601_04548</name>
</gene>
<proteinExistence type="predicted"/>
<reference evidence="2 3" key="1">
    <citation type="journal article" date="2010" name="J. Bacteriol.">
        <title>Genome sequences of Pelagibaca bermudensis HTCC2601T and Maritimibacter alkaliphilus HTCC2654T, the type strains of two marine Roseobacter genera.</title>
        <authorList>
            <person name="Thrash J.C."/>
            <person name="Cho J.C."/>
            <person name="Ferriera S."/>
            <person name="Johnson J."/>
            <person name="Vergin K.L."/>
            <person name="Giovannoni S.J."/>
        </authorList>
    </citation>
    <scope>NUCLEOTIDE SEQUENCE [LARGE SCALE GENOMIC DNA]</scope>
    <source>
        <strain evidence="3">DSM 26914 / JCM 13377 / KCTC 12554 / HTCC2601</strain>
    </source>
</reference>
<evidence type="ECO:0000256" key="1">
    <source>
        <dbReference type="SAM" id="MobiDB-lite"/>
    </source>
</evidence>
<dbReference type="EMBL" id="AATQ01000001">
    <property type="protein sequence ID" value="EAU48816.1"/>
    <property type="molecule type" value="Genomic_DNA"/>
</dbReference>
<protein>
    <submittedName>
        <fullName evidence="2">Uncharacterized protein</fullName>
    </submittedName>
</protein>
<name>Q0FVT6_SALBH</name>